<accession>A0A7I9WEH7</accession>
<dbReference type="EMBL" id="BLKT01000001">
    <property type="protein sequence ID" value="GFG55879.1"/>
    <property type="molecule type" value="Genomic_DNA"/>
</dbReference>
<dbReference type="RefSeq" id="WP_193487806.1">
    <property type="nucleotide sequence ID" value="NZ_BAAAMC010000079.1"/>
</dbReference>
<reference evidence="1 2" key="1">
    <citation type="journal article" date="2019" name="Emerg. Microbes Infect.">
        <title>Comprehensive subspecies identification of 175 nontuberculous mycobacteria species based on 7547 genomic profiles.</title>
        <authorList>
            <person name="Matsumoto Y."/>
            <person name="Kinjo T."/>
            <person name="Motooka D."/>
            <person name="Nabeya D."/>
            <person name="Jung N."/>
            <person name="Uechi K."/>
            <person name="Horii T."/>
            <person name="Iida T."/>
            <person name="Fujita J."/>
            <person name="Nakamura S."/>
        </authorList>
    </citation>
    <scope>NUCLEOTIDE SEQUENCE [LARGE SCALE GENOMIC DNA]</scope>
    <source>
        <strain evidence="1 2">JCM 13392</strain>
    </source>
</reference>
<evidence type="ECO:0008006" key="3">
    <source>
        <dbReference type="Google" id="ProtNLM"/>
    </source>
</evidence>
<comment type="caution">
    <text evidence="1">The sequence shown here is derived from an EMBL/GenBank/DDBJ whole genome shotgun (WGS) entry which is preliminary data.</text>
</comment>
<evidence type="ECO:0000313" key="1">
    <source>
        <dbReference type="EMBL" id="GFG55879.1"/>
    </source>
</evidence>
<name>A0A7I9WEH7_9MYCO</name>
<gene>
    <name evidence="1" type="ORF">MMUR_00150</name>
</gene>
<evidence type="ECO:0000313" key="2">
    <source>
        <dbReference type="Proteomes" id="UP000465241"/>
    </source>
</evidence>
<dbReference type="AlphaFoldDB" id="A0A7I9WEH7"/>
<sequence>MQLSDLLGLDVHDATAQHVGTVIDVRLNLGADNIDEPSATPRLVGVLISPRTRSSYLGYERSNVRGPWLLAALLRWRHRGTFLAAWDDIHTIHSDSVQLRNDYTRYSPLLRK</sequence>
<proteinExistence type="predicted"/>
<protein>
    <recommendedName>
        <fullName evidence="3">PRC-barrel domain-containing protein</fullName>
    </recommendedName>
</protein>
<organism evidence="1 2">
    <name type="scientific">Mycolicibacterium murale</name>
    <dbReference type="NCBI Taxonomy" id="182220"/>
    <lineage>
        <taxon>Bacteria</taxon>
        <taxon>Bacillati</taxon>
        <taxon>Actinomycetota</taxon>
        <taxon>Actinomycetes</taxon>
        <taxon>Mycobacteriales</taxon>
        <taxon>Mycobacteriaceae</taxon>
        <taxon>Mycolicibacterium</taxon>
    </lineage>
</organism>
<keyword evidence="2" id="KW-1185">Reference proteome</keyword>
<dbReference type="Proteomes" id="UP000465241">
    <property type="component" value="Unassembled WGS sequence"/>
</dbReference>